<organism evidence="3 4">
    <name type="scientific">Bacillus manliponensis</name>
    <dbReference type="NCBI Taxonomy" id="574376"/>
    <lineage>
        <taxon>Bacteria</taxon>
        <taxon>Bacillati</taxon>
        <taxon>Bacillota</taxon>
        <taxon>Bacilli</taxon>
        <taxon>Bacillales</taxon>
        <taxon>Bacillaceae</taxon>
        <taxon>Bacillus</taxon>
        <taxon>Bacillus cereus group</taxon>
    </lineage>
</organism>
<keyword evidence="4" id="KW-1185">Reference proteome</keyword>
<reference evidence="3 4" key="1">
    <citation type="submission" date="2014-06" db="EMBL/GenBank/DDBJ databases">
        <title>Draft genome sequence of Bacillus manliponensis JCM 15802 (MCCC 1A00708).</title>
        <authorList>
            <person name="Lai Q."/>
            <person name="Liu Y."/>
            <person name="Shao Z."/>
        </authorList>
    </citation>
    <scope>NUCLEOTIDE SEQUENCE [LARGE SCALE GENOMIC DNA]</scope>
    <source>
        <strain evidence="3 4">JCM 15802</strain>
    </source>
</reference>
<dbReference type="InterPro" id="IPR036465">
    <property type="entry name" value="vWFA_dom_sf"/>
</dbReference>
<sequence length="699" mass="80766">MNKRLIATCMLLLLVCISPFSTFAKGEEERARVVSLVYDDSGSMKNNDRWKYANYALQSFIALLHEKDTFSYIPMSRPLEKMSVSLTNNERQNEIQHVQEWSDYKNTPFQSVETALQSLKGEVAKNEKREFWLIVLTDGAFNELEGQNDAEKERLMEVLRSFRADMEEKKVLLHPILITMEENLAPEEQEQMNVFKEMWKDEMKGMILPTTGEDGVISSVNAAAALIANRDPFSSVKTGITTKIVGENLEVTTPFPLTRLTLVEQSSQSTSYKIEKLPNTLQLQSSFTMQAPMQSQLFGNVMHLVPQGNSIIKPGTYVLKMNQNIVEENIEVLAEPALDYTVVTYEKKDKKRVNKEEMYEGAVAIIEAKPSNIPIDSSYFTAEVEIDNKLYKMKWDEKRKVFSYSLKIPKKQVSGKVHLNIKGFYRQTKEFHITSIPNPKLSVQSITNHYEEKVTQLQNSKPFVLQPLLDGKEMSEEEVKTLLQKATVTFNKNINYELQQKGNKLHIYPRPYYSDTFNFTDTGNIEATITLQDSRLQKVKTSMTIFIHDAPFWERYAIIFQKVLPVGVLLLIAAIAILGWIVRPRFHRKALLYYEWDQSIAKDWSYQSEPELLRNTWWKHYFGIPFRAERKTIQSITFIAKKSSKSIFIAKESQIAGMVIDSMSLTEEEVGREHKTLYPNEMVIIDRGYGKELYRYECE</sequence>
<dbReference type="Gene3D" id="3.40.50.410">
    <property type="entry name" value="von Willebrand factor, type A domain"/>
    <property type="match status" value="1"/>
</dbReference>
<protein>
    <submittedName>
        <fullName evidence="3">Membrane protein</fullName>
    </submittedName>
</protein>
<dbReference type="OrthoDB" id="5098057at2"/>
<accession>A0A073JX34</accession>
<keyword evidence="2" id="KW-0732">Signal</keyword>
<keyword evidence="1" id="KW-0472">Membrane</keyword>
<dbReference type="CDD" id="cd00198">
    <property type="entry name" value="vWFA"/>
    <property type="match status" value="1"/>
</dbReference>
<dbReference type="EMBL" id="JOTN01000011">
    <property type="protein sequence ID" value="KEK18816.1"/>
    <property type="molecule type" value="Genomic_DNA"/>
</dbReference>
<evidence type="ECO:0000313" key="4">
    <source>
        <dbReference type="Proteomes" id="UP000027822"/>
    </source>
</evidence>
<proteinExistence type="predicted"/>
<dbReference type="Proteomes" id="UP000027822">
    <property type="component" value="Unassembled WGS sequence"/>
</dbReference>
<evidence type="ECO:0000313" key="3">
    <source>
        <dbReference type="EMBL" id="KEK18816.1"/>
    </source>
</evidence>
<dbReference type="eggNOG" id="COG2304">
    <property type="taxonomic scope" value="Bacteria"/>
</dbReference>
<feature type="signal peptide" evidence="2">
    <location>
        <begin position="1"/>
        <end position="24"/>
    </location>
</feature>
<comment type="caution">
    <text evidence="3">The sequence shown here is derived from an EMBL/GenBank/DDBJ whole genome shotgun (WGS) entry which is preliminary data.</text>
</comment>
<dbReference type="RefSeq" id="WP_034639994.1">
    <property type="nucleotide sequence ID" value="NZ_CBCSJC010000012.1"/>
</dbReference>
<evidence type="ECO:0000256" key="1">
    <source>
        <dbReference type="SAM" id="Phobius"/>
    </source>
</evidence>
<feature type="chain" id="PRO_5039690767" evidence="2">
    <location>
        <begin position="25"/>
        <end position="699"/>
    </location>
</feature>
<keyword evidence="1" id="KW-0812">Transmembrane</keyword>
<keyword evidence="1" id="KW-1133">Transmembrane helix</keyword>
<dbReference type="SUPFAM" id="SSF53300">
    <property type="entry name" value="vWA-like"/>
    <property type="match status" value="1"/>
</dbReference>
<dbReference type="STRING" id="574376.BAMA_03295"/>
<dbReference type="AlphaFoldDB" id="A0A073JX34"/>
<gene>
    <name evidence="3" type="ORF">BAMA_03295</name>
</gene>
<feature type="transmembrane region" description="Helical" evidence="1">
    <location>
        <begin position="563"/>
        <end position="582"/>
    </location>
</feature>
<evidence type="ECO:0000256" key="2">
    <source>
        <dbReference type="SAM" id="SignalP"/>
    </source>
</evidence>
<name>A0A073JX34_9BACI</name>